<comment type="caution">
    <text evidence="1">The sequence shown here is derived from an EMBL/GenBank/DDBJ whole genome shotgun (WGS) entry which is preliminary data.</text>
</comment>
<proteinExistence type="predicted"/>
<name>W7RW09_LYSSH</name>
<organism evidence="1 2">
    <name type="scientific">Lysinibacillus sphaericus CBAM5</name>
    <dbReference type="NCBI Taxonomy" id="1400869"/>
    <lineage>
        <taxon>Bacteria</taxon>
        <taxon>Bacillati</taxon>
        <taxon>Bacillota</taxon>
        <taxon>Bacilli</taxon>
        <taxon>Bacillales</taxon>
        <taxon>Bacillaceae</taxon>
        <taxon>Lysinibacillus</taxon>
    </lineage>
</organism>
<dbReference type="EMBL" id="AYKQ01000016">
    <property type="protein sequence ID" value="EWH31390.1"/>
    <property type="molecule type" value="Genomic_DNA"/>
</dbReference>
<reference evidence="1 2" key="1">
    <citation type="journal article" date="2015" name="Stand. Genomic Sci.">
        <title>Genome sequence and description of the mosquitocidal and heavy metal tolerant strain Lysinibacillus sphaericus CBAM5.</title>
        <authorList>
            <person name="Pena-Montenegro T.D."/>
            <person name="Lozano L."/>
            <person name="Dussan J."/>
        </authorList>
    </citation>
    <scope>NUCLEOTIDE SEQUENCE [LARGE SCALE GENOMIC DNA]</scope>
    <source>
        <strain evidence="1 2">CBAM5</strain>
    </source>
</reference>
<dbReference type="AlphaFoldDB" id="W7RW09"/>
<evidence type="ECO:0000313" key="1">
    <source>
        <dbReference type="EMBL" id="EWH31390.1"/>
    </source>
</evidence>
<sequence length="42" mass="4622">MPMGIDLNGEAVKKMTISKLLGMGFAFSRAKIKHSVLRSPFI</sequence>
<gene>
    <name evidence="1" type="ORF">P799_19770</name>
</gene>
<protein>
    <submittedName>
        <fullName evidence="1">Uncharacterized protein</fullName>
    </submittedName>
</protein>
<evidence type="ECO:0000313" key="2">
    <source>
        <dbReference type="Proteomes" id="UP000023555"/>
    </source>
</evidence>
<dbReference type="HOGENOM" id="CLU_3292060_0_0_9"/>
<accession>W7RW09</accession>
<dbReference type="Proteomes" id="UP000023555">
    <property type="component" value="Unassembled WGS sequence"/>
</dbReference>